<dbReference type="AlphaFoldDB" id="A0A7J7CVB5"/>
<evidence type="ECO:0000313" key="2">
    <source>
        <dbReference type="Proteomes" id="UP000593562"/>
    </source>
</evidence>
<protein>
    <submittedName>
        <fullName evidence="1">Uncharacterized protein</fullName>
    </submittedName>
</protein>
<accession>A0A7J7CVB5</accession>
<name>A0A7J7CVB5_TRIWF</name>
<reference evidence="1 2" key="1">
    <citation type="journal article" date="2020" name="Nat. Commun.">
        <title>Genome of Tripterygium wilfordii and identification of cytochrome P450 involved in triptolide biosynthesis.</title>
        <authorList>
            <person name="Tu L."/>
            <person name="Su P."/>
            <person name="Zhang Z."/>
            <person name="Gao L."/>
            <person name="Wang J."/>
            <person name="Hu T."/>
            <person name="Zhou J."/>
            <person name="Zhang Y."/>
            <person name="Zhao Y."/>
            <person name="Liu Y."/>
            <person name="Song Y."/>
            <person name="Tong Y."/>
            <person name="Lu Y."/>
            <person name="Yang J."/>
            <person name="Xu C."/>
            <person name="Jia M."/>
            <person name="Peters R.J."/>
            <person name="Huang L."/>
            <person name="Gao W."/>
        </authorList>
    </citation>
    <scope>NUCLEOTIDE SEQUENCE [LARGE SCALE GENOMIC DNA]</scope>
    <source>
        <strain evidence="2">cv. XIE 37</strain>
        <tissue evidence="1">Leaf</tissue>
    </source>
</reference>
<gene>
    <name evidence="1" type="ORF">HS088_TW13G00970</name>
</gene>
<proteinExistence type="predicted"/>
<dbReference type="EMBL" id="JAAARO010000013">
    <property type="protein sequence ID" value="KAF5738075.1"/>
    <property type="molecule type" value="Genomic_DNA"/>
</dbReference>
<dbReference type="InParanoid" id="A0A7J7CVB5"/>
<sequence length="88" mass="9671">MLTSYFTSLASRNGISSTLTTGWARTVRDLSSCTAAMRETSNGSLLTPALSGRSRPDLGPWLFSPSTGITGNQFRSEAERWRVRMQLL</sequence>
<dbReference type="Proteomes" id="UP000593562">
    <property type="component" value="Unassembled WGS sequence"/>
</dbReference>
<comment type="caution">
    <text evidence="1">The sequence shown here is derived from an EMBL/GenBank/DDBJ whole genome shotgun (WGS) entry which is preliminary data.</text>
</comment>
<keyword evidence="2" id="KW-1185">Reference proteome</keyword>
<organism evidence="1 2">
    <name type="scientific">Tripterygium wilfordii</name>
    <name type="common">Thunder God vine</name>
    <dbReference type="NCBI Taxonomy" id="458696"/>
    <lineage>
        <taxon>Eukaryota</taxon>
        <taxon>Viridiplantae</taxon>
        <taxon>Streptophyta</taxon>
        <taxon>Embryophyta</taxon>
        <taxon>Tracheophyta</taxon>
        <taxon>Spermatophyta</taxon>
        <taxon>Magnoliopsida</taxon>
        <taxon>eudicotyledons</taxon>
        <taxon>Gunneridae</taxon>
        <taxon>Pentapetalae</taxon>
        <taxon>rosids</taxon>
        <taxon>fabids</taxon>
        <taxon>Celastrales</taxon>
        <taxon>Celastraceae</taxon>
        <taxon>Tripterygium</taxon>
    </lineage>
</organism>
<evidence type="ECO:0000313" key="1">
    <source>
        <dbReference type="EMBL" id="KAF5738075.1"/>
    </source>
</evidence>